<proteinExistence type="inferred from homology"/>
<dbReference type="Proteomes" id="UP000481288">
    <property type="component" value="Unassembled WGS sequence"/>
</dbReference>
<comment type="similarity">
    <text evidence="1 3">Belongs to the short-chain dehydrogenases/reductases (SDR) family.</text>
</comment>
<dbReference type="PANTHER" id="PTHR43976">
    <property type="entry name" value="SHORT CHAIN DEHYDROGENASE"/>
    <property type="match status" value="1"/>
</dbReference>
<evidence type="ECO:0000313" key="5">
    <source>
        <dbReference type="Proteomes" id="UP000481288"/>
    </source>
</evidence>
<keyword evidence="5" id="KW-1185">Reference proteome</keyword>
<dbReference type="InterPro" id="IPR002347">
    <property type="entry name" value="SDR_fam"/>
</dbReference>
<dbReference type="Gene3D" id="3.40.50.720">
    <property type="entry name" value="NAD(P)-binding Rossmann-like Domain"/>
    <property type="match status" value="1"/>
</dbReference>
<gene>
    <name evidence="4" type="ORF">LCER1_G002123</name>
</gene>
<dbReference type="Pfam" id="PF00106">
    <property type="entry name" value="adh_short"/>
    <property type="match status" value="1"/>
</dbReference>
<evidence type="ECO:0000256" key="3">
    <source>
        <dbReference type="RuleBase" id="RU000363"/>
    </source>
</evidence>
<dbReference type="GO" id="GO:0016491">
    <property type="term" value="F:oxidoreductase activity"/>
    <property type="evidence" value="ECO:0007669"/>
    <property type="project" value="UniProtKB-KW"/>
</dbReference>
<dbReference type="AlphaFoldDB" id="A0A7D8UTH5"/>
<dbReference type="EMBL" id="QGMG01000060">
    <property type="protein sequence ID" value="TVY58062.1"/>
    <property type="molecule type" value="Genomic_DNA"/>
</dbReference>
<dbReference type="PRINTS" id="PR00080">
    <property type="entry name" value="SDRFAMILY"/>
</dbReference>
<name>A0A7D8UTH5_9HELO</name>
<dbReference type="OrthoDB" id="1274115at2759"/>
<dbReference type="SUPFAM" id="SSF51735">
    <property type="entry name" value="NAD(P)-binding Rossmann-fold domains"/>
    <property type="match status" value="1"/>
</dbReference>
<accession>A0A7D8UTH5</accession>
<dbReference type="PANTHER" id="PTHR43976:SF16">
    <property type="entry name" value="SHORT-CHAIN DEHYDROGENASE_REDUCTASE FAMILY PROTEIN"/>
    <property type="match status" value="1"/>
</dbReference>
<dbReference type="CDD" id="cd05374">
    <property type="entry name" value="17beta-HSD-like_SDR_c"/>
    <property type="match status" value="1"/>
</dbReference>
<comment type="caution">
    <text evidence="4">The sequence shown here is derived from an EMBL/GenBank/DDBJ whole genome shotgun (WGS) entry which is preliminary data.</text>
</comment>
<dbReference type="InterPro" id="IPR036291">
    <property type="entry name" value="NAD(P)-bd_dom_sf"/>
</dbReference>
<evidence type="ECO:0000313" key="4">
    <source>
        <dbReference type="EMBL" id="TVY58062.1"/>
    </source>
</evidence>
<evidence type="ECO:0000256" key="2">
    <source>
        <dbReference type="ARBA" id="ARBA00023002"/>
    </source>
</evidence>
<evidence type="ECO:0000256" key="1">
    <source>
        <dbReference type="ARBA" id="ARBA00006484"/>
    </source>
</evidence>
<reference evidence="4 5" key="1">
    <citation type="submission" date="2018-05" db="EMBL/GenBank/DDBJ databases">
        <title>Whole genome sequencing for identification of molecular markers to develop diagnostic detection tools for the regulated plant pathogen Lachnellula willkommii.</title>
        <authorList>
            <person name="Giroux E."/>
            <person name="Bilodeau G."/>
        </authorList>
    </citation>
    <scope>NUCLEOTIDE SEQUENCE [LARGE SCALE GENOMIC DNA]</scope>
    <source>
        <strain evidence="4 5">CBS 625.97</strain>
    </source>
</reference>
<dbReference type="InterPro" id="IPR051911">
    <property type="entry name" value="SDR_oxidoreductase"/>
</dbReference>
<organism evidence="4 5">
    <name type="scientific">Lachnellula cervina</name>
    <dbReference type="NCBI Taxonomy" id="1316786"/>
    <lineage>
        <taxon>Eukaryota</taxon>
        <taxon>Fungi</taxon>
        <taxon>Dikarya</taxon>
        <taxon>Ascomycota</taxon>
        <taxon>Pezizomycotina</taxon>
        <taxon>Leotiomycetes</taxon>
        <taxon>Helotiales</taxon>
        <taxon>Lachnaceae</taxon>
        <taxon>Lachnellula</taxon>
    </lineage>
</organism>
<dbReference type="PRINTS" id="PR00081">
    <property type="entry name" value="GDHRDH"/>
</dbReference>
<protein>
    <submittedName>
        <fullName evidence="4">Putative oxidoreductase</fullName>
    </submittedName>
</protein>
<sequence>MASTTPQVWLITGCSTGLGASLAIHALKAGHAVIATARNPSSAPSYTQISSLGGKWLPLDVTSPTAGDVVQEAVKLAGRIDVLVNNAGYSILGAMEDISFVPSPPLSSYGACTCSAVSGDEEAHAQLETNFFGPLRLIRAVLPVMREQKAGTIVNVSSVAGVDSLPSSALYAASKFALEGASEALAREVSPFGIRVLIVEPGAFRTQFLASFQSPRSGMNPAYENTPTGKTLIIMSGLNGTQRGDVEKGVSVIFDVVMKSGVASGVEREVLRLPLGIDCVGRYEKKVESMRADLEAVRPFITGLDIEG</sequence>
<keyword evidence="2" id="KW-0560">Oxidoreductase</keyword>